<dbReference type="Proteomes" id="UP000252167">
    <property type="component" value="Unassembled WGS sequence"/>
</dbReference>
<dbReference type="EMBL" id="POAF01000007">
    <property type="protein sequence ID" value="RBL99747.1"/>
    <property type="molecule type" value="Genomic_DNA"/>
</dbReference>
<reference evidence="1 2" key="1">
    <citation type="submission" date="2018-01" db="EMBL/GenBank/DDBJ databases">
        <title>Glutamicibacter soli strain NHPC-3 Whole genome sequence and assembly.</title>
        <authorList>
            <person name="Choudhury P."/>
            <person name="Gupta D."/>
            <person name="Sengupta K."/>
            <person name="Jawed A."/>
            <person name="Sultana N."/>
            <person name="Saha P."/>
        </authorList>
    </citation>
    <scope>NUCLEOTIDE SEQUENCE [LARGE SCALE GENOMIC DNA]</scope>
    <source>
        <strain evidence="1 2">NHPC-3</strain>
    </source>
</reference>
<gene>
    <name evidence="1" type="ORF">C1H84_15195</name>
</gene>
<evidence type="ECO:0000313" key="2">
    <source>
        <dbReference type="Proteomes" id="UP000252167"/>
    </source>
</evidence>
<accession>A0A365YAV2</accession>
<protein>
    <submittedName>
        <fullName evidence="1">Uncharacterized protein</fullName>
    </submittedName>
</protein>
<organism evidence="1 2">
    <name type="scientific">Glutamicibacter soli</name>
    <dbReference type="NCBI Taxonomy" id="453836"/>
    <lineage>
        <taxon>Bacteria</taxon>
        <taxon>Bacillati</taxon>
        <taxon>Actinomycetota</taxon>
        <taxon>Actinomycetes</taxon>
        <taxon>Micrococcales</taxon>
        <taxon>Micrococcaceae</taxon>
        <taxon>Glutamicibacter</taxon>
    </lineage>
</organism>
<dbReference type="AlphaFoldDB" id="A0A365YAV2"/>
<sequence length="81" mass="9465">MLPTEAYGSMVTPWQWFTDSDNFARHELRADSAKIVTGMSKYNRKLLFGGIQSRLGPWVFQGEDRRHHHDFESNLIPIDQE</sequence>
<name>A0A365YAV2_9MICC</name>
<comment type="caution">
    <text evidence="1">The sequence shown here is derived from an EMBL/GenBank/DDBJ whole genome shotgun (WGS) entry which is preliminary data.</text>
</comment>
<evidence type="ECO:0000313" key="1">
    <source>
        <dbReference type="EMBL" id="RBL99747.1"/>
    </source>
</evidence>
<proteinExistence type="predicted"/>
<keyword evidence="2" id="KW-1185">Reference proteome</keyword>